<dbReference type="AlphaFoldDB" id="A0A1B0B149"/>
<dbReference type="Proteomes" id="UP000092460">
    <property type="component" value="Unassembled WGS sequence"/>
</dbReference>
<protein>
    <recommendedName>
        <fullName evidence="5">Transmembrane protein</fullName>
    </recommendedName>
</protein>
<feature type="region of interest" description="Disordered" evidence="1">
    <location>
        <begin position="97"/>
        <end position="120"/>
    </location>
</feature>
<keyword evidence="2" id="KW-0732">Signal</keyword>
<proteinExistence type="predicted"/>
<name>A0A1B0B149_9MUSC</name>
<reference evidence="3" key="2">
    <citation type="submission" date="2020-05" db="UniProtKB">
        <authorList>
            <consortium name="EnsemblMetazoa"/>
        </authorList>
    </citation>
    <scope>IDENTIFICATION</scope>
    <source>
        <strain evidence="3">IAEA</strain>
    </source>
</reference>
<keyword evidence="4" id="KW-1185">Reference proteome</keyword>
<feature type="compositionally biased region" description="Acidic residues" evidence="1">
    <location>
        <begin position="99"/>
        <end position="120"/>
    </location>
</feature>
<evidence type="ECO:0000256" key="1">
    <source>
        <dbReference type="SAM" id="MobiDB-lite"/>
    </source>
</evidence>
<reference evidence="4" key="1">
    <citation type="submission" date="2015-01" db="EMBL/GenBank/DDBJ databases">
        <authorList>
            <person name="Aksoy S."/>
            <person name="Warren W."/>
            <person name="Wilson R.K."/>
        </authorList>
    </citation>
    <scope>NUCLEOTIDE SEQUENCE [LARGE SCALE GENOMIC DNA]</scope>
    <source>
        <strain evidence="4">IAEA</strain>
    </source>
</reference>
<organism evidence="3 4">
    <name type="scientific">Glossina palpalis gambiensis</name>
    <dbReference type="NCBI Taxonomy" id="67801"/>
    <lineage>
        <taxon>Eukaryota</taxon>
        <taxon>Metazoa</taxon>
        <taxon>Ecdysozoa</taxon>
        <taxon>Arthropoda</taxon>
        <taxon>Hexapoda</taxon>
        <taxon>Insecta</taxon>
        <taxon>Pterygota</taxon>
        <taxon>Neoptera</taxon>
        <taxon>Endopterygota</taxon>
        <taxon>Diptera</taxon>
        <taxon>Brachycera</taxon>
        <taxon>Muscomorpha</taxon>
        <taxon>Hippoboscoidea</taxon>
        <taxon>Glossinidae</taxon>
        <taxon>Glossina</taxon>
    </lineage>
</organism>
<sequence>MGKPKQSSSSSLFIYFVLVLSLLSSLVALPQPKQRNANAFLIKIDRHNDFVSSLRIRCHMTMMYLSFNSFFFNGQIEDFNCSKLRKAKGRKNFIIADSEKDDNDNDDDDNDDDDDDYEEL</sequence>
<dbReference type="EMBL" id="JXJN01006985">
    <property type="status" value="NOT_ANNOTATED_CDS"/>
    <property type="molecule type" value="Genomic_DNA"/>
</dbReference>
<dbReference type="VEuPathDB" id="VectorBase:GPPI015372"/>
<evidence type="ECO:0008006" key="5">
    <source>
        <dbReference type="Google" id="ProtNLM"/>
    </source>
</evidence>
<accession>A0A1B0B149</accession>
<evidence type="ECO:0000256" key="2">
    <source>
        <dbReference type="SAM" id="SignalP"/>
    </source>
</evidence>
<feature type="signal peptide" evidence="2">
    <location>
        <begin position="1"/>
        <end position="28"/>
    </location>
</feature>
<evidence type="ECO:0000313" key="3">
    <source>
        <dbReference type="EnsemblMetazoa" id="GPPI015372-PA"/>
    </source>
</evidence>
<dbReference type="EnsemblMetazoa" id="GPPI015372-RA">
    <property type="protein sequence ID" value="GPPI015372-PA"/>
    <property type="gene ID" value="GPPI015372"/>
</dbReference>
<feature type="chain" id="PRO_5008404381" description="Transmembrane protein" evidence="2">
    <location>
        <begin position="29"/>
        <end position="120"/>
    </location>
</feature>
<evidence type="ECO:0000313" key="4">
    <source>
        <dbReference type="Proteomes" id="UP000092460"/>
    </source>
</evidence>